<evidence type="ECO:0000313" key="3">
    <source>
        <dbReference type="Proteomes" id="UP000253517"/>
    </source>
</evidence>
<keyword evidence="1" id="KW-0812">Transmembrane</keyword>
<sequence length="219" mass="24477">MKLKDFIKIYAVILLAHTAAQTVAKDFSFIFFTKLLIPLSVFLYNFYYNVDKVSNILISSSIAFFILGNILMMVNPEYDPCKFDTPMLAYSAAFTFLSITALTRTKFTLSNMLIATFFTLVNGVLSYLYIFSSNEAGNISFYLFVAAFLILTATTLVHSTTPQKKYFLIGGLAGISVSNHLLSFCNFRENLSFVVPVAMLLYGIGLLGYMVGFLEATKE</sequence>
<name>A0A369A906_9FLAO</name>
<proteinExistence type="predicted"/>
<feature type="transmembrane region" description="Helical" evidence="1">
    <location>
        <begin position="193"/>
        <end position="214"/>
    </location>
</feature>
<reference evidence="2 3" key="1">
    <citation type="submission" date="2018-07" db="EMBL/GenBank/DDBJ databases">
        <title>Genomic Encyclopedia of Type Strains, Phase IV (KMG-IV): sequencing the most valuable type-strain genomes for metagenomic binning, comparative biology and taxonomic classification.</title>
        <authorList>
            <person name="Goeker M."/>
        </authorList>
    </citation>
    <scope>NUCLEOTIDE SEQUENCE [LARGE SCALE GENOMIC DNA]</scope>
    <source>
        <strain evidence="2 3">DSM 21410</strain>
    </source>
</reference>
<dbReference type="Proteomes" id="UP000253517">
    <property type="component" value="Unassembled WGS sequence"/>
</dbReference>
<gene>
    <name evidence="2" type="ORF">DES35_101899</name>
</gene>
<feature type="transmembrane region" description="Helical" evidence="1">
    <location>
        <begin position="166"/>
        <end position="187"/>
    </location>
</feature>
<evidence type="ECO:0000256" key="1">
    <source>
        <dbReference type="SAM" id="Phobius"/>
    </source>
</evidence>
<feature type="transmembrane region" description="Helical" evidence="1">
    <location>
        <begin position="30"/>
        <end position="48"/>
    </location>
</feature>
<feature type="transmembrane region" description="Helical" evidence="1">
    <location>
        <begin position="87"/>
        <end position="105"/>
    </location>
</feature>
<dbReference type="RefSeq" id="WP_114365898.1">
    <property type="nucleotide sequence ID" value="NZ_BHZF01000001.1"/>
</dbReference>
<keyword evidence="3" id="KW-1185">Reference proteome</keyword>
<evidence type="ECO:0000313" key="2">
    <source>
        <dbReference type="EMBL" id="RCX05611.1"/>
    </source>
</evidence>
<organism evidence="2 3">
    <name type="scientific">Schleiferia thermophila</name>
    <dbReference type="NCBI Taxonomy" id="884107"/>
    <lineage>
        <taxon>Bacteria</taxon>
        <taxon>Pseudomonadati</taxon>
        <taxon>Bacteroidota</taxon>
        <taxon>Flavobacteriia</taxon>
        <taxon>Flavobacteriales</taxon>
        <taxon>Schleiferiaceae</taxon>
        <taxon>Schleiferia</taxon>
    </lineage>
</organism>
<feature type="transmembrane region" description="Helical" evidence="1">
    <location>
        <begin position="112"/>
        <end position="133"/>
    </location>
</feature>
<keyword evidence="1" id="KW-1133">Transmembrane helix</keyword>
<feature type="transmembrane region" description="Helical" evidence="1">
    <location>
        <begin position="55"/>
        <end position="75"/>
    </location>
</feature>
<dbReference type="EMBL" id="QPJS01000001">
    <property type="protein sequence ID" value="RCX05611.1"/>
    <property type="molecule type" value="Genomic_DNA"/>
</dbReference>
<protein>
    <submittedName>
        <fullName evidence="2">Uncharacterized protein</fullName>
    </submittedName>
</protein>
<feature type="transmembrane region" description="Helical" evidence="1">
    <location>
        <begin position="139"/>
        <end position="159"/>
    </location>
</feature>
<comment type="caution">
    <text evidence="2">The sequence shown here is derived from an EMBL/GenBank/DDBJ whole genome shotgun (WGS) entry which is preliminary data.</text>
</comment>
<dbReference type="AlphaFoldDB" id="A0A369A906"/>
<keyword evidence="1" id="KW-0472">Membrane</keyword>
<accession>A0A369A906</accession>